<dbReference type="PROSITE" id="PS00226">
    <property type="entry name" value="IF_ROD_1"/>
    <property type="match status" value="1"/>
</dbReference>
<evidence type="ECO:0000313" key="7">
    <source>
        <dbReference type="Ensembl" id="ENSACIP00000023339.1"/>
    </source>
</evidence>
<dbReference type="Gene3D" id="2.60.40.1260">
    <property type="entry name" value="Lamin Tail domain"/>
    <property type="match status" value="2"/>
</dbReference>
<feature type="domain" description="IF rod" evidence="6">
    <location>
        <begin position="20"/>
        <end position="369"/>
    </location>
</feature>
<keyword evidence="8" id="KW-1185">Reference proteome</keyword>
<dbReference type="PANTHER" id="PTHR45721:SF16">
    <property type="entry name" value="LAMIN-L(III)"/>
    <property type="match status" value="1"/>
</dbReference>
<dbReference type="Pfam" id="PF00038">
    <property type="entry name" value="Filament"/>
    <property type="match status" value="1"/>
</dbReference>
<name>A0A3Q0SEF9_AMPCI</name>
<dbReference type="Gene3D" id="1.20.5.170">
    <property type="match status" value="1"/>
</dbReference>
<evidence type="ECO:0000256" key="2">
    <source>
        <dbReference type="ARBA" id="ARBA00023054"/>
    </source>
</evidence>
<dbReference type="GO" id="GO:0005652">
    <property type="term" value="C:nuclear lamina"/>
    <property type="evidence" value="ECO:0007669"/>
    <property type="project" value="TreeGrafter"/>
</dbReference>
<feature type="region of interest" description="Disordered" evidence="5">
    <location>
        <begin position="1"/>
        <end position="21"/>
    </location>
</feature>
<sequence length="532" mass="61226">SLSPATSSRSSGGTLSRIQEKEDLRNLNDRLANYIQRVQELEGERSYMMLRLEERDESKSREMGNVRRLYEEELADVRKSLDGLAQERAQLQIDYSTQVVHYAVFVSFRNQKKENELASTMTQWRKAEATLSSKEAEVTKLLSENRRLQDDFTDLQSQLKQVEGVLADTKNQLSSEMLRRVEVENQVQTLKEQLELQKNISEQEILEIRRRHESRLVEVDSGRRMEFESKLVEAMQQLRQDHESQLQQYREEIDRAFSSKLQNAQQAAMEKSNVASATKDELETTKLRVETLSSQLQQCQKEVRKLPLFEVPLSLSENKLSQKEQELLKMRTQMYSQLEDYENLLDVKVALDMEISAYRKMLEVEEQRLKLSPSPSQRTALPRTHEHSSRRPRGKKRKHEGESSSSPAYKMSSRSMERGAVSVAEIDVDGKYVRLKNGSEKASLGKQCVCVCVSTCQIWAAGAEAEADPSDLVLQGHRSWGTITDVRVILLNPNHEVQEINYTSQNAPAHSTPVNGDMYKKYCITNISTRNW</sequence>
<dbReference type="GeneTree" id="ENSGT00940000164952"/>
<dbReference type="GO" id="GO:0031507">
    <property type="term" value="P:heterochromatin formation"/>
    <property type="evidence" value="ECO:0007669"/>
    <property type="project" value="TreeGrafter"/>
</dbReference>
<comment type="similarity">
    <text evidence="3">Belongs to the intermediate filament family.</text>
</comment>
<feature type="region of interest" description="Disordered" evidence="5">
    <location>
        <begin position="368"/>
        <end position="416"/>
    </location>
</feature>
<feature type="compositionally biased region" description="Low complexity" evidence="5">
    <location>
        <begin position="1"/>
        <end position="17"/>
    </location>
</feature>
<dbReference type="PANTHER" id="PTHR45721">
    <property type="entry name" value="LAMIN DM0-RELATED"/>
    <property type="match status" value="1"/>
</dbReference>
<accession>A0A3Q0SEF9</accession>
<evidence type="ECO:0000259" key="6">
    <source>
        <dbReference type="PROSITE" id="PS51842"/>
    </source>
</evidence>
<dbReference type="InterPro" id="IPR039008">
    <property type="entry name" value="IF_rod_dom"/>
</dbReference>
<evidence type="ECO:0000256" key="4">
    <source>
        <dbReference type="SAM" id="Coils"/>
    </source>
</evidence>
<dbReference type="GO" id="GO:0005882">
    <property type="term" value="C:intermediate filament"/>
    <property type="evidence" value="ECO:0007669"/>
    <property type="project" value="UniProtKB-KW"/>
</dbReference>
<keyword evidence="2 4" id="KW-0175">Coiled coil</keyword>
<evidence type="ECO:0000313" key="8">
    <source>
        <dbReference type="Proteomes" id="UP000261340"/>
    </source>
</evidence>
<reference evidence="7" key="1">
    <citation type="submission" date="2025-08" db="UniProtKB">
        <authorList>
            <consortium name="Ensembl"/>
        </authorList>
    </citation>
    <scope>IDENTIFICATION</scope>
</reference>
<dbReference type="PROSITE" id="PS51842">
    <property type="entry name" value="IF_ROD_2"/>
    <property type="match status" value="1"/>
</dbReference>
<dbReference type="GO" id="GO:0005200">
    <property type="term" value="F:structural constituent of cytoskeleton"/>
    <property type="evidence" value="ECO:0007669"/>
    <property type="project" value="TreeGrafter"/>
</dbReference>
<dbReference type="Proteomes" id="UP000261340">
    <property type="component" value="Unplaced"/>
</dbReference>
<evidence type="ECO:0000256" key="1">
    <source>
        <dbReference type="ARBA" id="ARBA00022754"/>
    </source>
</evidence>
<dbReference type="Ensembl" id="ENSACIT00000023952.1">
    <property type="protein sequence ID" value="ENSACIP00000023339.1"/>
    <property type="gene ID" value="ENSACIG00000017928.1"/>
</dbReference>
<evidence type="ECO:0000256" key="5">
    <source>
        <dbReference type="SAM" id="MobiDB-lite"/>
    </source>
</evidence>
<dbReference type="SUPFAM" id="SSF74853">
    <property type="entry name" value="Lamin A/C globular tail domain"/>
    <property type="match status" value="1"/>
</dbReference>
<keyword evidence="1 3" id="KW-0403">Intermediate filament</keyword>
<dbReference type="Gene3D" id="1.20.5.1160">
    <property type="entry name" value="Vasodilator-stimulated phosphoprotein"/>
    <property type="match status" value="1"/>
</dbReference>
<dbReference type="SMART" id="SM01391">
    <property type="entry name" value="Filament"/>
    <property type="match status" value="1"/>
</dbReference>
<dbReference type="GO" id="GO:0007097">
    <property type="term" value="P:nuclear migration"/>
    <property type="evidence" value="ECO:0007669"/>
    <property type="project" value="TreeGrafter"/>
</dbReference>
<proteinExistence type="inferred from homology"/>
<protein>
    <submittedName>
        <fullName evidence="7">Lamin L3</fullName>
    </submittedName>
</protein>
<dbReference type="AlphaFoldDB" id="A0A3Q0SEF9"/>
<reference evidence="7" key="2">
    <citation type="submission" date="2025-09" db="UniProtKB">
        <authorList>
            <consortium name="Ensembl"/>
        </authorList>
    </citation>
    <scope>IDENTIFICATION</scope>
</reference>
<dbReference type="SUPFAM" id="SSF64593">
    <property type="entry name" value="Intermediate filament protein, coiled coil region"/>
    <property type="match status" value="2"/>
</dbReference>
<dbReference type="GO" id="GO:0051664">
    <property type="term" value="P:nuclear pore localization"/>
    <property type="evidence" value="ECO:0007669"/>
    <property type="project" value="TreeGrafter"/>
</dbReference>
<organism evidence="7 8">
    <name type="scientific">Amphilophus citrinellus</name>
    <name type="common">Midas cichlid</name>
    <name type="synonym">Cichlasoma citrinellum</name>
    <dbReference type="NCBI Taxonomy" id="61819"/>
    <lineage>
        <taxon>Eukaryota</taxon>
        <taxon>Metazoa</taxon>
        <taxon>Chordata</taxon>
        <taxon>Craniata</taxon>
        <taxon>Vertebrata</taxon>
        <taxon>Euteleostomi</taxon>
        <taxon>Actinopterygii</taxon>
        <taxon>Neopterygii</taxon>
        <taxon>Teleostei</taxon>
        <taxon>Neoteleostei</taxon>
        <taxon>Acanthomorphata</taxon>
        <taxon>Ovalentaria</taxon>
        <taxon>Cichlomorphae</taxon>
        <taxon>Cichliformes</taxon>
        <taxon>Cichlidae</taxon>
        <taxon>New World cichlids</taxon>
        <taxon>Cichlasomatinae</taxon>
        <taxon>Heroini</taxon>
        <taxon>Amphilophus</taxon>
    </lineage>
</organism>
<dbReference type="InterPro" id="IPR018039">
    <property type="entry name" value="IF_conserved"/>
</dbReference>
<evidence type="ECO:0000256" key="3">
    <source>
        <dbReference type="RuleBase" id="RU000685"/>
    </source>
</evidence>
<dbReference type="GO" id="GO:0090435">
    <property type="term" value="P:protein localization to nuclear envelope"/>
    <property type="evidence" value="ECO:0007669"/>
    <property type="project" value="TreeGrafter"/>
</dbReference>
<feature type="coiled-coil region" evidence="4">
    <location>
        <begin position="131"/>
        <end position="333"/>
    </location>
</feature>
<dbReference type="GO" id="GO:0006998">
    <property type="term" value="P:nuclear envelope organization"/>
    <property type="evidence" value="ECO:0007669"/>
    <property type="project" value="TreeGrafter"/>
</dbReference>
<dbReference type="InterPro" id="IPR036415">
    <property type="entry name" value="Lamin_tail_dom_sf"/>
</dbReference>